<gene>
    <name evidence="2" type="ORF">BN134_495</name>
</gene>
<dbReference type="InterPro" id="IPR010780">
    <property type="entry name" value="DUF1375"/>
</dbReference>
<comment type="caution">
    <text evidence="2">The sequence shown here is derived from an EMBL/GenBank/DDBJ whole genome shotgun (WGS) entry which is preliminary data.</text>
</comment>
<protein>
    <submittedName>
        <fullName evidence="2">Outer membrane lipoprotein</fullName>
    </submittedName>
</protein>
<keyword evidence="2" id="KW-0449">Lipoprotein</keyword>
<organism evidence="2 3">
    <name type="scientific">Cronobacter dublinensis 1210</name>
    <dbReference type="NCBI Taxonomy" id="1208656"/>
    <lineage>
        <taxon>Bacteria</taxon>
        <taxon>Pseudomonadati</taxon>
        <taxon>Pseudomonadota</taxon>
        <taxon>Gammaproteobacteria</taxon>
        <taxon>Enterobacterales</taxon>
        <taxon>Enterobacteriaceae</taxon>
        <taxon>Cronobacter</taxon>
    </lineage>
</organism>
<evidence type="ECO:0000313" key="2">
    <source>
        <dbReference type="EMBL" id="CCJ79789.1"/>
    </source>
</evidence>
<accession>A0ABM9Q340</accession>
<keyword evidence="1" id="KW-0472">Membrane</keyword>
<dbReference type="Pfam" id="PF07119">
    <property type="entry name" value="DUF1375"/>
    <property type="match status" value="1"/>
</dbReference>
<dbReference type="NCBIfam" id="NF007555">
    <property type="entry name" value="PRK10175.1"/>
    <property type="match status" value="1"/>
</dbReference>
<sequence>MAGIFFPSDGLLYLRHSVKKASSPLRIIAVLLAVWMLCGCGSIISRAVPGQGHGNQYYPGVQWDVRDRPWRFILMLDLPFSLIFDTLLLPVDMHHGPYE</sequence>
<keyword evidence="1" id="KW-1133">Transmembrane helix</keyword>
<evidence type="ECO:0000256" key="1">
    <source>
        <dbReference type="SAM" id="Phobius"/>
    </source>
</evidence>
<feature type="transmembrane region" description="Helical" evidence="1">
    <location>
        <begin position="25"/>
        <end position="49"/>
    </location>
</feature>
<reference evidence="3" key="1">
    <citation type="journal article" date="2012" name="PLoS ONE">
        <title>Comparative analysis of genome sequences covering the seven cronobacter species.</title>
        <authorList>
            <person name="Joseph S."/>
            <person name="Desai P."/>
            <person name="Ji Y."/>
            <person name="Cummings C.A."/>
            <person name="Shih R."/>
            <person name="Degoricija L."/>
            <person name="Rico A."/>
            <person name="Brzoska P."/>
            <person name="Hamby S.E."/>
            <person name="Masood N."/>
            <person name="Hariri S."/>
            <person name="Sonbol H."/>
            <person name="Chuzhanova N."/>
            <person name="McClelland M."/>
            <person name="Furtado M.R."/>
            <person name="Forsythe S.J."/>
        </authorList>
    </citation>
    <scope>NUCLEOTIDE SEQUENCE [LARGE SCALE GENOMIC DNA]</scope>
    <source>
        <strain evidence="3">1210</strain>
    </source>
</reference>
<feature type="transmembrane region" description="Helical" evidence="1">
    <location>
        <begin position="69"/>
        <end position="91"/>
    </location>
</feature>
<keyword evidence="3" id="KW-1185">Reference proteome</keyword>
<dbReference type="Proteomes" id="UP000009342">
    <property type="component" value="Unassembled WGS sequence"/>
</dbReference>
<keyword evidence="1" id="KW-0812">Transmembrane</keyword>
<dbReference type="EMBL" id="CAKZ01000019">
    <property type="protein sequence ID" value="CCJ79789.1"/>
    <property type="molecule type" value="Genomic_DNA"/>
</dbReference>
<evidence type="ECO:0000313" key="3">
    <source>
        <dbReference type="Proteomes" id="UP000009342"/>
    </source>
</evidence>
<name>A0ABM9Q340_9ENTR</name>
<proteinExistence type="predicted"/>